<dbReference type="PANTHER" id="PTHR10000">
    <property type="entry name" value="PHOSPHOSERINE PHOSPHATASE"/>
    <property type="match status" value="1"/>
</dbReference>
<accession>U2TJB7</accession>
<dbReference type="Pfam" id="PF08282">
    <property type="entry name" value="Hydrolase_3"/>
    <property type="match status" value="1"/>
</dbReference>
<dbReference type="GO" id="GO:0016791">
    <property type="term" value="F:phosphatase activity"/>
    <property type="evidence" value="ECO:0007669"/>
    <property type="project" value="TreeGrafter"/>
</dbReference>
<dbReference type="AlphaFoldDB" id="U2TJB7"/>
<dbReference type="PANTHER" id="PTHR10000:SF53">
    <property type="entry name" value="5-AMINO-6-(5-PHOSPHO-D-RIBITYLAMINO)URACIL PHOSPHATASE YBJI-RELATED"/>
    <property type="match status" value="1"/>
</dbReference>
<dbReference type="GO" id="GO:0005829">
    <property type="term" value="C:cytosol"/>
    <property type="evidence" value="ECO:0007669"/>
    <property type="project" value="TreeGrafter"/>
</dbReference>
<proteinExistence type="predicted"/>
<organism evidence="1 2">
    <name type="scientific">Olsenella profusa F0195</name>
    <dbReference type="NCBI Taxonomy" id="1125712"/>
    <lineage>
        <taxon>Bacteria</taxon>
        <taxon>Bacillati</taxon>
        <taxon>Actinomycetota</taxon>
        <taxon>Coriobacteriia</taxon>
        <taxon>Coriobacteriales</taxon>
        <taxon>Atopobiaceae</taxon>
        <taxon>Olsenella</taxon>
    </lineage>
</organism>
<dbReference type="PATRIC" id="fig|1125712.3.peg.2118"/>
<dbReference type="RefSeq" id="WP_021727029.1">
    <property type="nucleotide sequence ID" value="NZ_AWEZ01000064.1"/>
</dbReference>
<dbReference type="EMBL" id="AWEZ01000064">
    <property type="protein sequence ID" value="ERL06575.1"/>
    <property type="molecule type" value="Genomic_DNA"/>
</dbReference>
<comment type="caution">
    <text evidence="1">The sequence shown here is derived from an EMBL/GenBank/DDBJ whole genome shotgun (WGS) entry which is preliminary data.</text>
</comment>
<keyword evidence="1" id="KW-0378">Hydrolase</keyword>
<dbReference type="Proteomes" id="UP000016638">
    <property type="component" value="Unassembled WGS sequence"/>
</dbReference>
<dbReference type="SUPFAM" id="SSF56784">
    <property type="entry name" value="HAD-like"/>
    <property type="match status" value="1"/>
</dbReference>
<gene>
    <name evidence="1" type="ORF">HMPREF1316_1353</name>
</gene>
<dbReference type="InterPro" id="IPR036412">
    <property type="entry name" value="HAD-like_sf"/>
</dbReference>
<evidence type="ECO:0000313" key="2">
    <source>
        <dbReference type="Proteomes" id="UP000016638"/>
    </source>
</evidence>
<dbReference type="InterPro" id="IPR023214">
    <property type="entry name" value="HAD_sf"/>
</dbReference>
<evidence type="ECO:0000313" key="1">
    <source>
        <dbReference type="EMBL" id="ERL06575.1"/>
    </source>
</evidence>
<sequence>MAENGSFVKDGPEVVFIGEVDPKATKTVIDWIHHHDETRGVMCGVRSAYVERGAVTQAWRDYMWTWYHHLEWVDDFRAVDDAIIKFFVEVPNEKTMAYHDLLSRELGGLMVPTTSGHGSIDIIIPGCHKASGVERLATRWGIDASQVVAFGDGGNDIEMLRYAGVGYAVDNATDDVKAVANRTCPSNDEDGVLQVLERLFPG</sequence>
<reference evidence="1 2" key="1">
    <citation type="submission" date="2013-08" db="EMBL/GenBank/DDBJ databases">
        <authorList>
            <person name="Durkin A.S."/>
            <person name="Haft D.R."/>
            <person name="McCorrison J."/>
            <person name="Torralba M."/>
            <person name="Gillis M."/>
            <person name="Haft D.H."/>
            <person name="Methe B."/>
            <person name="Sutton G."/>
            <person name="Nelson K.E."/>
        </authorList>
    </citation>
    <scope>NUCLEOTIDE SEQUENCE [LARGE SCALE GENOMIC DNA]</scope>
    <source>
        <strain evidence="1 2">F0195</strain>
    </source>
</reference>
<protein>
    <submittedName>
        <fullName evidence="1">Cof-like hydrolase</fullName>
    </submittedName>
</protein>
<name>U2TJB7_9ACTN</name>
<dbReference type="GO" id="GO:0000287">
    <property type="term" value="F:magnesium ion binding"/>
    <property type="evidence" value="ECO:0007669"/>
    <property type="project" value="TreeGrafter"/>
</dbReference>
<dbReference type="Gene3D" id="3.30.1240.10">
    <property type="match status" value="1"/>
</dbReference>
<dbReference type="STRING" id="1125712.HMPREF1316_1353"/>
<keyword evidence="2" id="KW-1185">Reference proteome</keyword>
<dbReference type="Gene3D" id="3.40.50.1000">
    <property type="entry name" value="HAD superfamily/HAD-like"/>
    <property type="match status" value="1"/>
</dbReference>
<dbReference type="eggNOG" id="COG0561">
    <property type="taxonomic scope" value="Bacteria"/>
</dbReference>